<dbReference type="EMBL" id="LN713926">
    <property type="protein sequence ID" value="CEK42282.1"/>
    <property type="molecule type" value="Genomic_DNA"/>
</dbReference>
<reference evidence="1" key="1">
    <citation type="submission" date="2014-12" db="EMBL/GenBank/DDBJ databases">
        <authorList>
            <person name="Hall J."/>
        </authorList>
    </citation>
    <scope>NUCLEOTIDE SEQUENCE [LARGE SCALE GENOMIC DNA]</scope>
    <source>
        <strain evidence="1">SBW25</strain>
        <plasmid evidence="1">pQBR57</plasmid>
    </source>
</reference>
<dbReference type="AlphaFoldDB" id="A0A0G4E5N3"/>
<geneLocation type="plasmid" evidence="1">
    <name>pQBR57</name>
</geneLocation>
<reference evidence="1" key="2">
    <citation type="submission" date="2015-06" db="EMBL/GenBank/DDBJ databases">
        <title>Environmentally co-occuring mercury resistance plasmids are genetically and phenotypically diverse and confer variable context-dependent fitness effects.</title>
        <authorList>
            <person name="Hall J.P.J."/>
            <person name="Harrison E."/>
            <person name="Lilley A.K."/>
            <person name="Paterson S."/>
            <person name="Spiers A.J."/>
            <person name="Brockhurst M.A."/>
        </authorList>
    </citation>
    <scope>NUCLEOTIDE SEQUENCE [LARGE SCALE GENOMIC DNA]</scope>
    <source>
        <strain evidence="1">SBW25</strain>
        <plasmid evidence="1">pQBR57</plasmid>
    </source>
</reference>
<evidence type="ECO:0000313" key="1">
    <source>
        <dbReference type="EMBL" id="CEK42282.1"/>
    </source>
</evidence>
<dbReference type="RefSeq" id="WP_192963447.1">
    <property type="nucleotide sequence ID" value="NZ_LN713926.1"/>
</dbReference>
<name>A0A0G4E5N3_PSEFS</name>
<proteinExistence type="predicted"/>
<protein>
    <submittedName>
        <fullName evidence="1">Uncharacterized protein</fullName>
    </submittedName>
</protein>
<organism evidence="1">
    <name type="scientific">Pseudomonas fluorescens (strain SBW25)</name>
    <dbReference type="NCBI Taxonomy" id="216595"/>
    <lineage>
        <taxon>Bacteria</taxon>
        <taxon>Pseudomonadati</taxon>
        <taxon>Pseudomonadota</taxon>
        <taxon>Gammaproteobacteria</taxon>
        <taxon>Pseudomonadales</taxon>
        <taxon>Pseudomonadaceae</taxon>
        <taxon>Pseudomonas</taxon>
    </lineage>
</organism>
<accession>A0A0G4E5N3</accession>
<sequence>MHPAIGQLSNGKFYAYIKGHEDEPFMGTLEEVEVAMDLRAPLEPAPAEEVVTPAGPATQRKTFDVTMRFQYPAWDEVDGVLYQGIVAATKREANDEARAMANSNDLLGWGKGRVTFTAVEQ</sequence>
<gene>
    <name evidence="1" type="ORF">PQBR57_0329</name>
</gene>
<keyword evidence="1" id="KW-0614">Plasmid</keyword>